<protein>
    <submittedName>
        <fullName evidence="1">Uncharacterized protein</fullName>
    </submittedName>
</protein>
<gene>
    <name evidence="1" type="ORF">T01_1782</name>
</gene>
<dbReference type="InParanoid" id="A0A0V1BVT4"/>
<dbReference type="AlphaFoldDB" id="A0A0V1BVT4"/>
<dbReference type="Proteomes" id="UP000054776">
    <property type="component" value="Unassembled WGS sequence"/>
</dbReference>
<dbReference type="EMBL" id="JYDH01000012">
    <property type="protein sequence ID" value="KRY40563.1"/>
    <property type="molecule type" value="Genomic_DNA"/>
</dbReference>
<sequence length="103" mass="11370">MHAKAAEDDPNEGLTGEMVHNTPVPQRFLIEICVPANKLIDGPYAILYTSMIQQSHSVSLSLGRVDPYTLLKSSSVTAASSNEIRGWRRCHRFDTTIPCRSVA</sequence>
<name>A0A0V1BVT4_TRISP</name>
<evidence type="ECO:0000313" key="2">
    <source>
        <dbReference type="Proteomes" id="UP000054776"/>
    </source>
</evidence>
<keyword evidence="2" id="KW-1185">Reference proteome</keyword>
<reference evidence="1 2" key="1">
    <citation type="submission" date="2015-01" db="EMBL/GenBank/DDBJ databases">
        <title>Evolution of Trichinella species and genotypes.</title>
        <authorList>
            <person name="Korhonen P.K."/>
            <person name="Edoardo P."/>
            <person name="Giuseppe L.R."/>
            <person name="Gasser R.B."/>
        </authorList>
    </citation>
    <scope>NUCLEOTIDE SEQUENCE [LARGE SCALE GENOMIC DNA]</scope>
    <source>
        <strain evidence="1">ISS3</strain>
    </source>
</reference>
<evidence type="ECO:0000313" key="1">
    <source>
        <dbReference type="EMBL" id="KRY40563.1"/>
    </source>
</evidence>
<accession>A0A0V1BVT4</accession>
<comment type="caution">
    <text evidence="1">The sequence shown here is derived from an EMBL/GenBank/DDBJ whole genome shotgun (WGS) entry which is preliminary data.</text>
</comment>
<organism evidence="1 2">
    <name type="scientific">Trichinella spiralis</name>
    <name type="common">Trichina worm</name>
    <dbReference type="NCBI Taxonomy" id="6334"/>
    <lineage>
        <taxon>Eukaryota</taxon>
        <taxon>Metazoa</taxon>
        <taxon>Ecdysozoa</taxon>
        <taxon>Nematoda</taxon>
        <taxon>Enoplea</taxon>
        <taxon>Dorylaimia</taxon>
        <taxon>Trichinellida</taxon>
        <taxon>Trichinellidae</taxon>
        <taxon>Trichinella</taxon>
    </lineage>
</organism>
<proteinExistence type="predicted"/>